<organism evidence="2 3">
    <name type="scientific">Tenacibaculum caenipelagi</name>
    <dbReference type="NCBI Taxonomy" id="1325435"/>
    <lineage>
        <taxon>Bacteria</taxon>
        <taxon>Pseudomonadati</taxon>
        <taxon>Bacteroidota</taxon>
        <taxon>Flavobacteriia</taxon>
        <taxon>Flavobacteriales</taxon>
        <taxon>Flavobacteriaceae</taxon>
        <taxon>Tenacibaculum</taxon>
    </lineage>
</organism>
<dbReference type="InterPro" id="IPR004564">
    <property type="entry name" value="OM_lipoprot_carrier_LolA-like"/>
</dbReference>
<proteinExistence type="predicted"/>
<dbReference type="CDD" id="cd16325">
    <property type="entry name" value="LolA"/>
    <property type="match status" value="1"/>
</dbReference>
<accession>A0A4R6TJD0</accession>
<reference evidence="2 3" key="1">
    <citation type="submission" date="2019-03" db="EMBL/GenBank/DDBJ databases">
        <title>Genomic Encyclopedia of Type Strains, Phase III (KMG-III): the genomes of soil and plant-associated and newly described type strains.</title>
        <authorList>
            <person name="Whitman W."/>
        </authorList>
    </citation>
    <scope>NUCLEOTIDE SEQUENCE [LARGE SCALE GENOMIC DNA]</scope>
    <source>
        <strain evidence="2 3">CECT 8283</strain>
    </source>
</reference>
<evidence type="ECO:0000256" key="1">
    <source>
        <dbReference type="ARBA" id="ARBA00022729"/>
    </source>
</evidence>
<dbReference type="OrthoDB" id="1027451at2"/>
<sequence>MNRILLLLLFIGQVVLGQTKLTQEEINLLNESVKANAKNTKTIVSDFVQKKHLDFLTNDIKTEGNLIFKAPNLIKWEYKKPYSYIAIFKENAIYINDNGDKNSFDLSSNKSFKHFNKLIVSSIKGDLFSESDFIINYFKDKENYLVKFEPKNESFKKMIKSFELLFDKKTFDVVEIKMNESNTDYTKISFLNKKLNQPVSNDAFSN</sequence>
<comment type="caution">
    <text evidence="2">The sequence shown here is derived from an EMBL/GenBank/DDBJ whole genome shotgun (WGS) entry which is preliminary data.</text>
</comment>
<dbReference type="PANTHER" id="PTHR35869">
    <property type="entry name" value="OUTER-MEMBRANE LIPOPROTEIN CARRIER PROTEIN"/>
    <property type="match status" value="1"/>
</dbReference>
<dbReference type="Pfam" id="PF03548">
    <property type="entry name" value="LolA"/>
    <property type="match status" value="1"/>
</dbReference>
<dbReference type="Proteomes" id="UP000295390">
    <property type="component" value="Unassembled WGS sequence"/>
</dbReference>
<dbReference type="Gene3D" id="2.50.20.10">
    <property type="entry name" value="Lipoprotein localisation LolA/LolB/LppX"/>
    <property type="match status" value="1"/>
</dbReference>
<keyword evidence="1" id="KW-0732">Signal</keyword>
<evidence type="ECO:0000313" key="2">
    <source>
        <dbReference type="EMBL" id="TDQ28862.1"/>
    </source>
</evidence>
<dbReference type="SUPFAM" id="SSF89392">
    <property type="entry name" value="Prokaryotic lipoproteins and lipoprotein localization factors"/>
    <property type="match status" value="1"/>
</dbReference>
<keyword evidence="2" id="KW-0449">Lipoprotein</keyword>
<keyword evidence="3" id="KW-1185">Reference proteome</keyword>
<dbReference type="PANTHER" id="PTHR35869:SF1">
    <property type="entry name" value="OUTER-MEMBRANE LIPOPROTEIN CARRIER PROTEIN"/>
    <property type="match status" value="1"/>
</dbReference>
<dbReference type="RefSeq" id="WP_133535364.1">
    <property type="nucleotide sequence ID" value="NZ_SNYH01000002.1"/>
</dbReference>
<gene>
    <name evidence="2" type="ORF">DFQ07_1243</name>
</gene>
<dbReference type="AlphaFoldDB" id="A0A4R6TJD0"/>
<dbReference type="EMBL" id="SNYH01000002">
    <property type="protein sequence ID" value="TDQ28862.1"/>
    <property type="molecule type" value="Genomic_DNA"/>
</dbReference>
<dbReference type="InterPro" id="IPR029046">
    <property type="entry name" value="LolA/LolB/LppX"/>
</dbReference>
<protein>
    <submittedName>
        <fullName evidence="2">Outer membrane lipoprotein-sorting protein</fullName>
    </submittedName>
</protein>
<evidence type="ECO:0000313" key="3">
    <source>
        <dbReference type="Proteomes" id="UP000295390"/>
    </source>
</evidence>
<name>A0A4R6TJD0_9FLAO</name>